<keyword evidence="2" id="KW-1185">Reference proteome</keyword>
<evidence type="ECO:0000313" key="1">
    <source>
        <dbReference type="EMBL" id="TWU39163.1"/>
    </source>
</evidence>
<evidence type="ECO:0000313" key="2">
    <source>
        <dbReference type="Proteomes" id="UP000315471"/>
    </source>
</evidence>
<protein>
    <submittedName>
        <fullName evidence="1">Uncharacterized protein</fullName>
    </submittedName>
</protein>
<dbReference type="AlphaFoldDB" id="A0A5C6DPE0"/>
<organism evidence="1 2">
    <name type="scientific">Novipirellula aureliae</name>
    <dbReference type="NCBI Taxonomy" id="2527966"/>
    <lineage>
        <taxon>Bacteria</taxon>
        <taxon>Pseudomonadati</taxon>
        <taxon>Planctomycetota</taxon>
        <taxon>Planctomycetia</taxon>
        <taxon>Pirellulales</taxon>
        <taxon>Pirellulaceae</taxon>
        <taxon>Novipirellula</taxon>
    </lineage>
</organism>
<reference evidence="1 2" key="1">
    <citation type="submission" date="2019-02" db="EMBL/GenBank/DDBJ databases">
        <title>Deep-cultivation of Planctomycetes and their phenomic and genomic characterization uncovers novel biology.</title>
        <authorList>
            <person name="Wiegand S."/>
            <person name="Jogler M."/>
            <person name="Boedeker C."/>
            <person name="Pinto D."/>
            <person name="Vollmers J."/>
            <person name="Rivas-Marin E."/>
            <person name="Kohn T."/>
            <person name="Peeters S.H."/>
            <person name="Heuer A."/>
            <person name="Rast P."/>
            <person name="Oberbeckmann S."/>
            <person name="Bunk B."/>
            <person name="Jeske O."/>
            <person name="Meyerdierks A."/>
            <person name="Storesund J.E."/>
            <person name="Kallscheuer N."/>
            <person name="Luecker S."/>
            <person name="Lage O.M."/>
            <person name="Pohl T."/>
            <person name="Merkel B.J."/>
            <person name="Hornburger P."/>
            <person name="Mueller R.-W."/>
            <person name="Bruemmer F."/>
            <person name="Labrenz M."/>
            <person name="Spormann A.M."/>
            <person name="Op Den Camp H."/>
            <person name="Overmann J."/>
            <person name="Amann R."/>
            <person name="Jetten M.S.M."/>
            <person name="Mascher T."/>
            <person name="Medema M.H."/>
            <person name="Devos D.P."/>
            <person name="Kaster A.-K."/>
            <person name="Ovreas L."/>
            <person name="Rohde M."/>
            <person name="Galperin M.Y."/>
            <person name="Jogler C."/>
        </authorList>
    </citation>
    <scope>NUCLEOTIDE SEQUENCE [LARGE SCALE GENOMIC DNA]</scope>
    <source>
        <strain evidence="1 2">Q31b</strain>
    </source>
</reference>
<comment type="caution">
    <text evidence="1">The sequence shown here is derived from an EMBL/GenBank/DDBJ whole genome shotgun (WGS) entry which is preliminary data.</text>
</comment>
<sequence length="70" mass="8321">MATKSRVWKPTADERIGWDHPYIKMTKQAPGYLVQELFGYADTTWEKWLAKNGALWISRNRKPWILLDEL</sequence>
<accession>A0A5C6DPE0</accession>
<gene>
    <name evidence="1" type="ORF">Q31b_42480</name>
</gene>
<dbReference type="EMBL" id="SJPY01000006">
    <property type="protein sequence ID" value="TWU39163.1"/>
    <property type="molecule type" value="Genomic_DNA"/>
</dbReference>
<dbReference type="RefSeq" id="WP_146601404.1">
    <property type="nucleotide sequence ID" value="NZ_SJPY01000006.1"/>
</dbReference>
<name>A0A5C6DPE0_9BACT</name>
<dbReference type="Proteomes" id="UP000315471">
    <property type="component" value="Unassembled WGS sequence"/>
</dbReference>
<proteinExistence type="predicted"/>